<proteinExistence type="predicted"/>
<keyword evidence="1" id="KW-0472">Membrane</keyword>
<name>A0A2U1Q8T9_ARTAN</name>
<comment type="caution">
    <text evidence="2">The sequence shown here is derived from an EMBL/GenBank/DDBJ whole genome shotgun (WGS) entry which is preliminary data.</text>
</comment>
<dbReference type="PANTHER" id="PTHR45786">
    <property type="entry name" value="DNA BINDING PROTEIN-LIKE"/>
    <property type="match status" value="1"/>
</dbReference>
<evidence type="ECO:0000313" key="3">
    <source>
        <dbReference type="Proteomes" id="UP000245207"/>
    </source>
</evidence>
<dbReference type="EMBL" id="PKPP01000316">
    <property type="protein sequence ID" value="PWA94425.1"/>
    <property type="molecule type" value="Genomic_DNA"/>
</dbReference>
<sequence>MMSFKIDYFHLIVAAGKRDPVVVMTDCRFNGPKTEAEFDIVVGAHYSETQRISRLYPCYIALQLALLFIYGEQGYHTGLRLLDVDGTDPEGEKRMSMNAYYAYQSPPNEYKAFDQRNRTCLHCCAILEKACSPFFSVGTASQYELPKADNIGAIVFDDTSETRTDFDIILEAHSGEPQRINKVHAIYMSAQFPLLFLYHEHGYHIDLMYISVEGLSMQRGKRCPCKHSIPTNCTIGYGGFSLELGMHEQPNTLSSTSNGNINRKCLVQLAHPLDVNGTPQNAADSSHAPNHCTRSSAIVAIRGTGRKRNGAVVNLGSYYLIAVIGLHLVILFAPAFLILLQTMFIELRGFDSQYERMVGSREVFGHGVFFSFKKEVDSGLEWRKHGSEHVLCTVTHTFHFISEKIQFLANISISTHSVCNCTNGVIERHRRSSRNDNCNMLCTLRPTSTQWVVQYRPGYGQTSPTPSLAPSPCNHTVPSRRHPMSEPLFLACAK</sequence>
<gene>
    <name evidence="2" type="ORF">CTI12_AA062080</name>
</gene>
<keyword evidence="1" id="KW-0812">Transmembrane</keyword>
<keyword evidence="1" id="KW-1133">Transmembrane helix</keyword>
<dbReference type="AlphaFoldDB" id="A0A2U1Q8T9"/>
<protein>
    <submittedName>
        <fullName evidence="2">Uncharacterized protein</fullName>
    </submittedName>
</protein>
<keyword evidence="3" id="KW-1185">Reference proteome</keyword>
<reference evidence="2 3" key="1">
    <citation type="journal article" date="2018" name="Mol. Plant">
        <title>The genome of Artemisia annua provides insight into the evolution of Asteraceae family and artemisinin biosynthesis.</title>
        <authorList>
            <person name="Shen Q."/>
            <person name="Zhang L."/>
            <person name="Liao Z."/>
            <person name="Wang S."/>
            <person name="Yan T."/>
            <person name="Shi P."/>
            <person name="Liu M."/>
            <person name="Fu X."/>
            <person name="Pan Q."/>
            <person name="Wang Y."/>
            <person name="Lv Z."/>
            <person name="Lu X."/>
            <person name="Zhang F."/>
            <person name="Jiang W."/>
            <person name="Ma Y."/>
            <person name="Chen M."/>
            <person name="Hao X."/>
            <person name="Li L."/>
            <person name="Tang Y."/>
            <person name="Lv G."/>
            <person name="Zhou Y."/>
            <person name="Sun X."/>
            <person name="Brodelius P.E."/>
            <person name="Rose J.K.C."/>
            <person name="Tang K."/>
        </authorList>
    </citation>
    <scope>NUCLEOTIDE SEQUENCE [LARGE SCALE GENOMIC DNA]</scope>
    <source>
        <strain evidence="3">cv. Huhao1</strain>
        <tissue evidence="2">Leaf</tissue>
    </source>
</reference>
<dbReference type="Proteomes" id="UP000245207">
    <property type="component" value="Unassembled WGS sequence"/>
</dbReference>
<evidence type="ECO:0000256" key="1">
    <source>
        <dbReference type="SAM" id="Phobius"/>
    </source>
</evidence>
<accession>A0A2U1Q8T9</accession>
<dbReference type="PANTHER" id="PTHR45786:SF74">
    <property type="entry name" value="ATP-DEPENDENT DNA HELICASE"/>
    <property type="match status" value="1"/>
</dbReference>
<feature type="transmembrane region" description="Helical" evidence="1">
    <location>
        <begin position="318"/>
        <end position="340"/>
    </location>
</feature>
<evidence type="ECO:0000313" key="2">
    <source>
        <dbReference type="EMBL" id="PWA94425.1"/>
    </source>
</evidence>
<organism evidence="2 3">
    <name type="scientific">Artemisia annua</name>
    <name type="common">Sweet wormwood</name>
    <dbReference type="NCBI Taxonomy" id="35608"/>
    <lineage>
        <taxon>Eukaryota</taxon>
        <taxon>Viridiplantae</taxon>
        <taxon>Streptophyta</taxon>
        <taxon>Embryophyta</taxon>
        <taxon>Tracheophyta</taxon>
        <taxon>Spermatophyta</taxon>
        <taxon>Magnoliopsida</taxon>
        <taxon>eudicotyledons</taxon>
        <taxon>Gunneridae</taxon>
        <taxon>Pentapetalae</taxon>
        <taxon>asterids</taxon>
        <taxon>campanulids</taxon>
        <taxon>Asterales</taxon>
        <taxon>Asteraceae</taxon>
        <taxon>Asteroideae</taxon>
        <taxon>Anthemideae</taxon>
        <taxon>Artemisiinae</taxon>
        <taxon>Artemisia</taxon>
    </lineage>
</organism>